<evidence type="ECO:0000313" key="2">
    <source>
        <dbReference type="Proteomes" id="UP000094828"/>
    </source>
</evidence>
<dbReference type="Proteomes" id="UP000094828">
    <property type="component" value="Unassembled WGS sequence"/>
</dbReference>
<name>A0A1C3E5C7_9PLAN</name>
<dbReference type="EMBL" id="LYDR01000152">
    <property type="protein sequence ID" value="ODA28447.1"/>
    <property type="molecule type" value="Genomic_DNA"/>
</dbReference>
<reference evidence="1 2" key="1">
    <citation type="submission" date="2016-05" db="EMBL/GenBank/DDBJ databases">
        <title>Genomic and physiological characterization of Planctopirus sp. isolated from fresh water lake.</title>
        <authorList>
            <person name="Subhash Y."/>
            <person name="Ramana C."/>
        </authorList>
    </citation>
    <scope>NUCLEOTIDE SEQUENCE [LARGE SCALE GENOMIC DNA]</scope>
    <source>
        <strain evidence="1 2">JC280</strain>
    </source>
</reference>
<comment type="caution">
    <text evidence="1">The sequence shown here is derived from an EMBL/GenBank/DDBJ whole genome shotgun (WGS) entry which is preliminary data.</text>
</comment>
<proteinExistence type="predicted"/>
<evidence type="ECO:0000313" key="1">
    <source>
        <dbReference type="EMBL" id="ODA28447.1"/>
    </source>
</evidence>
<accession>A0A1C3E5C7</accession>
<organism evidence="1 2">
    <name type="scientific">Planctopirus hydrillae</name>
    <dbReference type="NCBI Taxonomy" id="1841610"/>
    <lineage>
        <taxon>Bacteria</taxon>
        <taxon>Pseudomonadati</taxon>
        <taxon>Planctomycetota</taxon>
        <taxon>Planctomycetia</taxon>
        <taxon>Planctomycetales</taxon>
        <taxon>Planctomycetaceae</taxon>
        <taxon>Planctopirus</taxon>
    </lineage>
</organism>
<gene>
    <name evidence="1" type="ORF">A6X21_12045</name>
</gene>
<sequence length="333" mass="37640">MNYLHDPCFFVKWRCVAHNLPGWKSVNVLAFLAVGFFASPFACARDIPRDHPRESSYKIVFQEYNRFSVIKDRSRGQDEIIADVNKQGGSPVSMIDAVVELGVHTPADKVPWKMLLERADVERESPAMVAWLVITAGKYLCSSDESYELEDWLFNQLRGGRHISPSIMVLGVSRISKHNTLREWSRLLRCRDSSAETCQTILRYASLWGVVHEGGVYDEGVNCILAGYDEDHALPERKIMIWESLFGVLDAASTRDDISDRSLWAIRQLAIREFANEKNDEIVRKLSTAAFRRGNEISDEVVAAARKIVINKTGSAEFQRIAAEMLLTTGDGR</sequence>
<keyword evidence="2" id="KW-1185">Reference proteome</keyword>
<dbReference type="AlphaFoldDB" id="A0A1C3E5C7"/>
<protein>
    <submittedName>
        <fullName evidence="1">Uncharacterized protein</fullName>
    </submittedName>
</protein>